<gene>
    <name evidence="1" type="ORF">S03H2_53658</name>
</gene>
<name>X1IX07_9ZZZZ</name>
<organism evidence="1">
    <name type="scientific">marine sediment metagenome</name>
    <dbReference type="NCBI Taxonomy" id="412755"/>
    <lineage>
        <taxon>unclassified sequences</taxon>
        <taxon>metagenomes</taxon>
        <taxon>ecological metagenomes</taxon>
    </lineage>
</organism>
<proteinExistence type="predicted"/>
<dbReference type="EMBL" id="BARU01034159">
    <property type="protein sequence ID" value="GAH62068.1"/>
    <property type="molecule type" value="Genomic_DNA"/>
</dbReference>
<comment type="caution">
    <text evidence="1">The sequence shown here is derived from an EMBL/GenBank/DDBJ whole genome shotgun (WGS) entry which is preliminary data.</text>
</comment>
<dbReference type="AlphaFoldDB" id="X1IX07"/>
<reference evidence="1" key="1">
    <citation type="journal article" date="2014" name="Front. Microbiol.">
        <title>High frequency of phylogenetically diverse reductive dehalogenase-homologous genes in deep subseafloor sedimentary metagenomes.</title>
        <authorList>
            <person name="Kawai M."/>
            <person name="Futagami T."/>
            <person name="Toyoda A."/>
            <person name="Takaki Y."/>
            <person name="Nishi S."/>
            <person name="Hori S."/>
            <person name="Arai W."/>
            <person name="Tsubouchi T."/>
            <person name="Morono Y."/>
            <person name="Uchiyama I."/>
            <person name="Ito T."/>
            <person name="Fujiyama A."/>
            <person name="Inagaki F."/>
            <person name="Takami H."/>
        </authorList>
    </citation>
    <scope>NUCLEOTIDE SEQUENCE</scope>
    <source>
        <strain evidence="1">Expedition CK06-06</strain>
    </source>
</reference>
<sequence>MFSFNQEVFATSLNLIAEKKVNIDPIITKTIKIDEVPALFKTPQITKNALRIKVLNILHEYVKEILKKKEIGSTYIFNLEKMKYTPFSIYYNEILNIRKDEFEQSSIFKQKDKNSTSYDISKIARTYYGAKILEILHSKGKFTVEQIIYNKFKKIVQELGITLNTIN</sequence>
<evidence type="ECO:0000313" key="1">
    <source>
        <dbReference type="EMBL" id="GAH62068.1"/>
    </source>
</evidence>
<protein>
    <submittedName>
        <fullName evidence="1">Uncharacterized protein</fullName>
    </submittedName>
</protein>
<accession>X1IX07</accession>